<protein>
    <submittedName>
        <fullName evidence="2">DUF4199 domain-containing protein</fullName>
    </submittedName>
</protein>
<dbReference type="Pfam" id="PF13858">
    <property type="entry name" value="DUF4199"/>
    <property type="match status" value="1"/>
</dbReference>
<dbReference type="KEGG" id="fmg:HYN48_14745"/>
<dbReference type="InterPro" id="IPR025250">
    <property type="entry name" value="DUF4199"/>
</dbReference>
<accession>A0A2S0RHX7</accession>
<keyword evidence="1" id="KW-1133">Transmembrane helix</keyword>
<keyword evidence="1" id="KW-0812">Transmembrane</keyword>
<evidence type="ECO:0000313" key="3">
    <source>
        <dbReference type="Proteomes" id="UP000244193"/>
    </source>
</evidence>
<feature type="transmembrane region" description="Helical" evidence="1">
    <location>
        <begin position="7"/>
        <end position="27"/>
    </location>
</feature>
<reference evidence="2 3" key="1">
    <citation type="submission" date="2018-04" db="EMBL/GenBank/DDBJ databases">
        <title>Genome sequencing of Flavobacterium sp. HYN0048.</title>
        <authorList>
            <person name="Yi H."/>
            <person name="Baek C."/>
        </authorList>
    </citation>
    <scope>NUCLEOTIDE SEQUENCE [LARGE SCALE GENOMIC DNA]</scope>
    <source>
        <strain evidence="2 3">HYN0048</strain>
    </source>
</reference>
<name>A0A2S0RHX7_9FLAO</name>
<feature type="transmembrane region" description="Helical" evidence="1">
    <location>
        <begin position="145"/>
        <end position="170"/>
    </location>
</feature>
<evidence type="ECO:0000313" key="2">
    <source>
        <dbReference type="EMBL" id="AWA31537.1"/>
    </source>
</evidence>
<dbReference type="AlphaFoldDB" id="A0A2S0RHX7"/>
<dbReference type="EMBL" id="CP028811">
    <property type="protein sequence ID" value="AWA31537.1"/>
    <property type="molecule type" value="Genomic_DNA"/>
</dbReference>
<dbReference type="Proteomes" id="UP000244193">
    <property type="component" value="Chromosome"/>
</dbReference>
<keyword evidence="1" id="KW-0472">Membrane</keyword>
<keyword evidence="3" id="KW-1185">Reference proteome</keyword>
<evidence type="ECO:0000256" key="1">
    <source>
        <dbReference type="SAM" id="Phobius"/>
    </source>
</evidence>
<sequence length="188" mass="20669">MKKIALTYGLIAGTVVSAFMLFSMNYLSHCNGDVDYGTSMAVGYASMLIAFSLVFVGIKNYRDNHNGGIISFGKAFKVGLFISLIASTMYVVAWLIDFFYFIPDFIDKYSAHMLAELRASGASQVKIAAKASEIASFAVQYRNPFFTAIMTYAEILPVGLVVTLISSLILKRQPVADEKDLSTEIHNL</sequence>
<feature type="transmembrane region" description="Helical" evidence="1">
    <location>
        <begin position="39"/>
        <end position="58"/>
    </location>
</feature>
<dbReference type="RefSeq" id="WP_108373683.1">
    <property type="nucleotide sequence ID" value="NZ_CP028811.1"/>
</dbReference>
<gene>
    <name evidence="2" type="ORF">HYN48_14745</name>
</gene>
<dbReference type="OrthoDB" id="6384283at2"/>
<organism evidence="2 3">
    <name type="scientific">Flavobacterium magnum</name>
    <dbReference type="NCBI Taxonomy" id="2162713"/>
    <lineage>
        <taxon>Bacteria</taxon>
        <taxon>Pseudomonadati</taxon>
        <taxon>Bacteroidota</taxon>
        <taxon>Flavobacteriia</taxon>
        <taxon>Flavobacteriales</taxon>
        <taxon>Flavobacteriaceae</taxon>
        <taxon>Flavobacterium</taxon>
    </lineage>
</organism>
<feature type="transmembrane region" description="Helical" evidence="1">
    <location>
        <begin position="78"/>
        <end position="102"/>
    </location>
</feature>
<proteinExistence type="predicted"/>